<feature type="domain" description="Enoyl reductase (ER)" evidence="2">
    <location>
        <begin position="10"/>
        <end position="322"/>
    </location>
</feature>
<dbReference type="Pfam" id="PF00107">
    <property type="entry name" value="ADH_zinc_N"/>
    <property type="match status" value="1"/>
</dbReference>
<dbReference type="InterPro" id="IPR011032">
    <property type="entry name" value="GroES-like_sf"/>
</dbReference>
<evidence type="ECO:0000313" key="4">
    <source>
        <dbReference type="Proteomes" id="UP000436655"/>
    </source>
</evidence>
<dbReference type="SUPFAM" id="SSF51735">
    <property type="entry name" value="NAD(P)-binding Rossmann-fold domains"/>
    <property type="match status" value="1"/>
</dbReference>
<organism evidence="3 4">
    <name type="scientific">Companilactobacillus mishanensis</name>
    <dbReference type="NCBI Taxonomy" id="2486008"/>
    <lineage>
        <taxon>Bacteria</taxon>
        <taxon>Bacillati</taxon>
        <taxon>Bacillota</taxon>
        <taxon>Bacilli</taxon>
        <taxon>Lactobacillales</taxon>
        <taxon>Lactobacillaceae</taxon>
        <taxon>Companilactobacillus</taxon>
    </lineage>
</organism>
<keyword evidence="1" id="KW-0521">NADP</keyword>
<dbReference type="SUPFAM" id="SSF50129">
    <property type="entry name" value="GroES-like"/>
    <property type="match status" value="1"/>
</dbReference>
<dbReference type="InterPro" id="IPR036291">
    <property type="entry name" value="NAD(P)-bd_dom_sf"/>
</dbReference>
<dbReference type="CDD" id="cd08253">
    <property type="entry name" value="zeta_crystallin"/>
    <property type="match status" value="1"/>
</dbReference>
<dbReference type="InterPro" id="IPR051603">
    <property type="entry name" value="Zinc-ADH_QOR/CCCR"/>
</dbReference>
<dbReference type="RefSeq" id="WP_125705897.1">
    <property type="nucleotide sequence ID" value="NZ_JBHTOO010000003.1"/>
</dbReference>
<proteinExistence type="predicted"/>
<keyword evidence="4" id="KW-1185">Reference proteome</keyword>
<reference evidence="3 4" key="1">
    <citation type="journal article" date="2019" name="Syst. Appl. Microbiol.">
        <title>Polyphasic characterization of two novel Lactobacillus spp. isolated from blown salami packages: Description of Lactobacillus halodurans sp. nov. and Lactobacillus salsicarnum sp. nov.</title>
        <authorList>
            <person name="Schuster J.A."/>
            <person name="Klingl A."/>
            <person name="Vogel R.F."/>
            <person name="Ehrmann M.A."/>
        </authorList>
    </citation>
    <scope>NUCLEOTIDE SEQUENCE [LARGE SCALE GENOMIC DNA]</scope>
    <source>
        <strain evidence="3 4">TMW 1.2098</strain>
    </source>
</reference>
<dbReference type="InterPro" id="IPR013154">
    <property type="entry name" value="ADH-like_N"/>
</dbReference>
<dbReference type="PANTHER" id="PTHR44154">
    <property type="entry name" value="QUINONE OXIDOREDUCTASE"/>
    <property type="match status" value="1"/>
</dbReference>
<dbReference type="EMBL" id="VDFN01000001">
    <property type="protein sequence ID" value="MQS43936.1"/>
    <property type="molecule type" value="Genomic_DNA"/>
</dbReference>
<dbReference type="SMART" id="SM00829">
    <property type="entry name" value="PKS_ER"/>
    <property type="match status" value="1"/>
</dbReference>
<dbReference type="Gene3D" id="3.90.180.10">
    <property type="entry name" value="Medium-chain alcohol dehydrogenases, catalytic domain"/>
    <property type="match status" value="1"/>
</dbReference>
<comment type="caution">
    <text evidence="3">The sequence shown here is derived from an EMBL/GenBank/DDBJ whole genome shotgun (WGS) entry which is preliminary data.</text>
</comment>
<protein>
    <submittedName>
        <fullName evidence="3">NADPH:quinone reductase</fullName>
    </submittedName>
</protein>
<sequence length="325" mass="35517">MKAAYILKTGDADQIQIGEIPMPKINDNEILVKVIAVSVNNVDTFVRSGGFKTEMEFPFVVGRDAVGTIESLGKQVKDFKKGDLVWTNSMGYDGRQGVTSEYISVPESRAYPVPFDVDPKQVVASVHSAATAVILLNDVLHVRSGQSILVEGAAGHVGDKILEYAAQKGLEVSTTSNPRDFDRLKKLGSEKCFDYHDENLTDKILDDKSIGFDYVVDTSGQVQLQNNIDMIGLHGSVGLITTPKSGGSNFNVGKLYTSSKSIKGFVISHASSEQLKEASKILNESFEKGKLLEKSFESLSFDKIAQIHQKLEHGQVKTKVVLTFQ</sequence>
<accession>A0ABW9P418</accession>
<name>A0ABW9P418_9LACO</name>
<evidence type="ECO:0000259" key="2">
    <source>
        <dbReference type="SMART" id="SM00829"/>
    </source>
</evidence>
<dbReference type="InterPro" id="IPR013149">
    <property type="entry name" value="ADH-like_C"/>
</dbReference>
<dbReference type="PANTHER" id="PTHR44154:SF1">
    <property type="entry name" value="QUINONE OXIDOREDUCTASE"/>
    <property type="match status" value="1"/>
</dbReference>
<dbReference type="Proteomes" id="UP000436655">
    <property type="component" value="Unassembled WGS sequence"/>
</dbReference>
<dbReference type="Pfam" id="PF08240">
    <property type="entry name" value="ADH_N"/>
    <property type="match status" value="1"/>
</dbReference>
<gene>
    <name evidence="3" type="ORF">FHL03_00400</name>
</gene>
<dbReference type="InterPro" id="IPR020843">
    <property type="entry name" value="ER"/>
</dbReference>
<evidence type="ECO:0000313" key="3">
    <source>
        <dbReference type="EMBL" id="MQS43936.1"/>
    </source>
</evidence>
<evidence type="ECO:0000256" key="1">
    <source>
        <dbReference type="ARBA" id="ARBA00022857"/>
    </source>
</evidence>
<dbReference type="Gene3D" id="3.40.50.720">
    <property type="entry name" value="NAD(P)-binding Rossmann-like Domain"/>
    <property type="match status" value="1"/>
</dbReference>